<dbReference type="Proteomes" id="UP000657421">
    <property type="component" value="Unassembled WGS sequence"/>
</dbReference>
<dbReference type="InterPro" id="IPR057264">
    <property type="entry name" value="Ribosomal_uL24_C"/>
</dbReference>
<dbReference type="CDD" id="cd06089">
    <property type="entry name" value="KOW_RPL26"/>
    <property type="match status" value="1"/>
</dbReference>
<evidence type="ECO:0000256" key="5">
    <source>
        <dbReference type="HAMAP-Rule" id="MF_01326"/>
    </source>
</evidence>
<evidence type="ECO:0000256" key="3">
    <source>
        <dbReference type="ARBA" id="ARBA00023274"/>
    </source>
</evidence>
<dbReference type="InterPro" id="IPR014722">
    <property type="entry name" value="Rib_uL2_dom2"/>
</dbReference>
<dbReference type="HAMAP" id="MF_01326_B">
    <property type="entry name" value="Ribosomal_uL24_B"/>
    <property type="match status" value="1"/>
</dbReference>
<gene>
    <name evidence="5 7" type="primary">rplX</name>
    <name evidence="7" type="ORF">H8716_01370</name>
</gene>
<organism evidence="7 8">
    <name type="scientific">Jingyaoa shaoxingensis</name>
    <dbReference type="NCBI Taxonomy" id="2763671"/>
    <lineage>
        <taxon>Bacteria</taxon>
        <taxon>Bacillati</taxon>
        <taxon>Bacillota</taxon>
        <taxon>Clostridia</taxon>
        <taxon>Lachnospirales</taxon>
        <taxon>Lachnospiraceae</taxon>
        <taxon>Jingyaoa</taxon>
    </lineage>
</organism>
<keyword evidence="8" id="KW-1185">Reference proteome</keyword>
<accession>A0ABR7N5Q9</accession>
<evidence type="ECO:0000259" key="6">
    <source>
        <dbReference type="SMART" id="SM00739"/>
    </source>
</evidence>
<keyword evidence="5" id="KW-0694">RNA-binding</keyword>
<keyword evidence="5" id="KW-0699">rRNA-binding</keyword>
<dbReference type="EMBL" id="JACRSZ010000001">
    <property type="protein sequence ID" value="MBC8571741.1"/>
    <property type="molecule type" value="Genomic_DNA"/>
</dbReference>
<dbReference type="InterPro" id="IPR041988">
    <property type="entry name" value="Ribosomal_uL24_KOW"/>
</dbReference>
<dbReference type="InterPro" id="IPR003256">
    <property type="entry name" value="Ribosomal_uL24"/>
</dbReference>
<feature type="domain" description="KOW" evidence="6">
    <location>
        <begin position="5"/>
        <end position="32"/>
    </location>
</feature>
<dbReference type="PANTHER" id="PTHR12903">
    <property type="entry name" value="MITOCHONDRIAL RIBOSOMAL PROTEIN L24"/>
    <property type="match status" value="1"/>
</dbReference>
<dbReference type="GO" id="GO:0005840">
    <property type="term" value="C:ribosome"/>
    <property type="evidence" value="ECO:0007669"/>
    <property type="project" value="UniProtKB-KW"/>
</dbReference>
<proteinExistence type="inferred from homology"/>
<keyword evidence="3 5" id="KW-0687">Ribonucleoprotein</keyword>
<comment type="caution">
    <text evidence="7">The sequence shown here is derived from an EMBL/GenBank/DDBJ whole genome shotgun (WGS) entry which is preliminary data.</text>
</comment>
<comment type="similarity">
    <text evidence="1 5">Belongs to the universal ribosomal protein uL24 family.</text>
</comment>
<comment type="subunit">
    <text evidence="5">Part of the 50S ribosomal subunit.</text>
</comment>
<dbReference type="SUPFAM" id="SSF50104">
    <property type="entry name" value="Translation proteins SH3-like domain"/>
    <property type="match status" value="1"/>
</dbReference>
<dbReference type="RefSeq" id="WP_117447682.1">
    <property type="nucleotide sequence ID" value="NZ_JACRSZ010000001.1"/>
</dbReference>
<evidence type="ECO:0000256" key="2">
    <source>
        <dbReference type="ARBA" id="ARBA00022980"/>
    </source>
</evidence>
<reference evidence="7 8" key="1">
    <citation type="submission" date="2020-08" db="EMBL/GenBank/DDBJ databases">
        <title>Genome public.</title>
        <authorList>
            <person name="Liu C."/>
            <person name="Sun Q."/>
        </authorList>
    </citation>
    <scope>NUCLEOTIDE SEQUENCE [LARGE SCALE GENOMIC DNA]</scope>
    <source>
        <strain evidence="7 8">NSJ-46</strain>
    </source>
</reference>
<dbReference type="Pfam" id="PF17136">
    <property type="entry name" value="ribosomal_L24"/>
    <property type="match status" value="1"/>
</dbReference>
<dbReference type="NCBIfam" id="TIGR01079">
    <property type="entry name" value="rplX_bact"/>
    <property type="match status" value="1"/>
</dbReference>
<dbReference type="Gene3D" id="2.30.30.30">
    <property type="match status" value="1"/>
</dbReference>
<dbReference type="InterPro" id="IPR005824">
    <property type="entry name" value="KOW"/>
</dbReference>
<sequence length="104" mass="11150">MSALKIKTGDTVKVIAGKDKDKEGKVLKVDVKNHKVLVEGINMVVKHAKPSAANQQGGIVNKEAFIDASNVMLLHNGKATRVGFKMDGDKKVRVAKATGEVIDK</sequence>
<dbReference type="InterPro" id="IPR008991">
    <property type="entry name" value="Translation_prot_SH3-like_sf"/>
</dbReference>
<dbReference type="SMART" id="SM00739">
    <property type="entry name" value="KOW"/>
    <property type="match status" value="1"/>
</dbReference>
<dbReference type="Pfam" id="PF00467">
    <property type="entry name" value="KOW"/>
    <property type="match status" value="1"/>
</dbReference>
<evidence type="ECO:0000256" key="4">
    <source>
        <dbReference type="ARBA" id="ARBA00035206"/>
    </source>
</evidence>
<keyword evidence="2 5" id="KW-0689">Ribosomal protein</keyword>
<evidence type="ECO:0000313" key="7">
    <source>
        <dbReference type="EMBL" id="MBC8571741.1"/>
    </source>
</evidence>
<comment type="function">
    <text evidence="5">One of the proteins that surrounds the polypeptide exit tunnel on the outside of the subunit.</text>
</comment>
<evidence type="ECO:0000313" key="8">
    <source>
        <dbReference type="Proteomes" id="UP000657421"/>
    </source>
</evidence>
<evidence type="ECO:0000256" key="1">
    <source>
        <dbReference type="ARBA" id="ARBA00010618"/>
    </source>
</evidence>
<name>A0ABR7N5Q9_9FIRM</name>
<comment type="function">
    <text evidence="5">One of two assembly initiator proteins, it binds directly to the 5'-end of the 23S rRNA, where it nucleates assembly of the 50S subunit.</text>
</comment>
<protein>
    <recommendedName>
        <fullName evidence="4 5">Large ribosomal subunit protein uL24</fullName>
    </recommendedName>
</protein>